<dbReference type="Gene3D" id="3.40.50.1820">
    <property type="entry name" value="alpha/beta hydrolase"/>
    <property type="match status" value="1"/>
</dbReference>
<dbReference type="PANTHER" id="PTHR22946">
    <property type="entry name" value="DIENELACTONE HYDROLASE DOMAIN-CONTAINING PROTEIN-RELATED"/>
    <property type="match status" value="1"/>
</dbReference>
<evidence type="ECO:0000256" key="1">
    <source>
        <dbReference type="SAM" id="SignalP"/>
    </source>
</evidence>
<dbReference type="GO" id="GO:0016787">
    <property type="term" value="F:hydrolase activity"/>
    <property type="evidence" value="ECO:0007669"/>
    <property type="project" value="UniProtKB-KW"/>
</dbReference>
<reference evidence="3" key="1">
    <citation type="submission" date="2022-12" db="EMBL/GenBank/DDBJ databases">
        <title>Reference genome sequencing for broad-spectrum identification of bacterial and archaeal isolates by mass spectrometry.</title>
        <authorList>
            <person name="Sekiguchi Y."/>
            <person name="Tourlousse D.M."/>
        </authorList>
    </citation>
    <scope>NUCLEOTIDE SEQUENCE</scope>
    <source>
        <strain evidence="3">H2</strain>
    </source>
</reference>
<dbReference type="AlphaFoldDB" id="A0A9W6G4C4"/>
<keyword evidence="3" id="KW-0378">Hydrolase</keyword>
<dbReference type="RefSeq" id="WP_214184912.1">
    <property type="nucleotide sequence ID" value="NZ_BSDS01000002.1"/>
</dbReference>
<dbReference type="InterPro" id="IPR002925">
    <property type="entry name" value="Dienelactn_hydro"/>
</dbReference>
<gene>
    <name evidence="3" type="ORF">GHYDROH2_35980</name>
</gene>
<dbReference type="InterPro" id="IPR050261">
    <property type="entry name" value="FrsA_esterase"/>
</dbReference>
<organism evidence="3 4">
    <name type="scientific">Geobacter hydrogenophilus</name>
    <dbReference type="NCBI Taxonomy" id="40983"/>
    <lineage>
        <taxon>Bacteria</taxon>
        <taxon>Pseudomonadati</taxon>
        <taxon>Thermodesulfobacteriota</taxon>
        <taxon>Desulfuromonadia</taxon>
        <taxon>Geobacterales</taxon>
        <taxon>Geobacteraceae</taxon>
        <taxon>Geobacter</taxon>
    </lineage>
</organism>
<dbReference type="Pfam" id="PF01738">
    <property type="entry name" value="DLH"/>
    <property type="match status" value="1"/>
</dbReference>
<dbReference type="Proteomes" id="UP001144352">
    <property type="component" value="Unassembled WGS sequence"/>
</dbReference>
<comment type="caution">
    <text evidence="3">The sequence shown here is derived from an EMBL/GenBank/DDBJ whole genome shotgun (WGS) entry which is preliminary data.</text>
</comment>
<name>A0A9W6G4C4_9BACT</name>
<sequence length="269" mass="28776">MGRIRSFVLVAVALAGGLLGVSTADAAIRGKVVEYRDGEVTMKGYLAWNDAVKGKRPGVLVVHEWWGLNDYARKRARMLAELGYTALAVDMYGGGKEALHPDDAGAFSSAVMKNMDLMAARFRAAMDLLGKQPTVDAGRIGAIGYCFGGAVVLNMARQGLDLKGVASFHGNLATAKPAEPGAVKAKVMAFNGGADTFITPEQVGAFAAEMARAGADFRFISYTGAKHSFTNPDADAYARKFGLPLAYDAAADRDSWDEMSRFFRRVFGR</sequence>
<keyword evidence="1" id="KW-0732">Signal</keyword>
<keyword evidence="4" id="KW-1185">Reference proteome</keyword>
<feature type="domain" description="Dienelactone hydrolase" evidence="2">
    <location>
        <begin position="42"/>
        <end position="266"/>
    </location>
</feature>
<accession>A0A9W6G4C4</accession>
<evidence type="ECO:0000313" key="3">
    <source>
        <dbReference type="EMBL" id="GLI40097.1"/>
    </source>
</evidence>
<dbReference type="InterPro" id="IPR029058">
    <property type="entry name" value="AB_hydrolase_fold"/>
</dbReference>
<dbReference type="EMBL" id="BSDS01000002">
    <property type="protein sequence ID" value="GLI40097.1"/>
    <property type="molecule type" value="Genomic_DNA"/>
</dbReference>
<dbReference type="PANTHER" id="PTHR22946:SF0">
    <property type="entry name" value="DIENELACTONE HYDROLASE DOMAIN-CONTAINING PROTEIN"/>
    <property type="match status" value="1"/>
</dbReference>
<feature type="chain" id="PRO_5040810496" evidence="1">
    <location>
        <begin position="27"/>
        <end position="269"/>
    </location>
</feature>
<dbReference type="SUPFAM" id="SSF53474">
    <property type="entry name" value="alpha/beta-Hydrolases"/>
    <property type="match status" value="1"/>
</dbReference>
<evidence type="ECO:0000313" key="4">
    <source>
        <dbReference type="Proteomes" id="UP001144352"/>
    </source>
</evidence>
<evidence type="ECO:0000259" key="2">
    <source>
        <dbReference type="Pfam" id="PF01738"/>
    </source>
</evidence>
<protein>
    <submittedName>
        <fullName evidence="3">Dienelactone hydrolase</fullName>
    </submittedName>
</protein>
<proteinExistence type="predicted"/>
<feature type="signal peptide" evidence="1">
    <location>
        <begin position="1"/>
        <end position="26"/>
    </location>
</feature>